<evidence type="ECO:0000313" key="2">
    <source>
        <dbReference type="Proteomes" id="UP000256845"/>
    </source>
</evidence>
<dbReference type="AlphaFoldDB" id="A0A3D9H2K8"/>
<dbReference type="EMBL" id="QRDW01000019">
    <property type="protein sequence ID" value="RED43748.1"/>
    <property type="molecule type" value="Genomic_DNA"/>
</dbReference>
<gene>
    <name evidence="1" type="ORF">DFP90_1192</name>
</gene>
<name>A0A3D9H2K8_9PROT</name>
<reference evidence="1 2" key="1">
    <citation type="submission" date="2018-07" db="EMBL/GenBank/DDBJ databases">
        <title>Genomic Encyclopedia of Type Strains, Phase III (KMG-III): the genomes of soil and plant-associated and newly described type strains.</title>
        <authorList>
            <person name="Whitman W."/>
        </authorList>
    </citation>
    <scope>NUCLEOTIDE SEQUENCE [LARGE SCALE GENOMIC DNA]</scope>
    <source>
        <strain evidence="1 2">CECT 8488</strain>
    </source>
</reference>
<keyword evidence="2" id="KW-1185">Reference proteome</keyword>
<sequence>MRAIPLWCLFLLFHFRDLPAKKYWLLDRSKDVAPQYAGHVAVKVEDDRLAISKRAVDFLLNSYGFDAGLSRDRTSFVKFDGLEACRRNRRNRKPMSHCNWIGDFIEFNY</sequence>
<dbReference type="Proteomes" id="UP000256845">
    <property type="component" value="Unassembled WGS sequence"/>
</dbReference>
<proteinExistence type="predicted"/>
<accession>A0A3D9H2K8</accession>
<organism evidence="1 2">
    <name type="scientific">Aestuariispira insulae</name>
    <dbReference type="NCBI Taxonomy" id="1461337"/>
    <lineage>
        <taxon>Bacteria</taxon>
        <taxon>Pseudomonadati</taxon>
        <taxon>Pseudomonadota</taxon>
        <taxon>Alphaproteobacteria</taxon>
        <taxon>Rhodospirillales</taxon>
        <taxon>Kiloniellaceae</taxon>
        <taxon>Aestuariispira</taxon>
    </lineage>
</organism>
<comment type="caution">
    <text evidence="1">The sequence shown here is derived from an EMBL/GenBank/DDBJ whole genome shotgun (WGS) entry which is preliminary data.</text>
</comment>
<evidence type="ECO:0000313" key="1">
    <source>
        <dbReference type="EMBL" id="RED43748.1"/>
    </source>
</evidence>
<protein>
    <submittedName>
        <fullName evidence="1">Uncharacterized protein</fullName>
    </submittedName>
</protein>